<dbReference type="RefSeq" id="XP_003046737.1">
    <property type="nucleotide sequence ID" value="XM_003046691.1"/>
</dbReference>
<accession>C7Z519</accession>
<sequence>MEAETKAQDDSPSPTSNRSTTVCYLEKLDFQPAESRESEIKLTKADQLAAHEILLFSDITREWAKIEEGSGESVLPTKEVMASFFKTVFNKWDSGCAVAPIKRKPTIQRDEKGIIVGEWSKDLEESRAAKLKRKKEGSDPLKFGTFDSKFQMAASTGIKYLPGMTQKKAEVQIIHLFDQAEIMRVDTYNKNVLTSLARMRLVDFSKNGYSKDKPVPAVNPKHLINNRFAERKYVKQHLIKDTVEHVERFTGVFGDNWEDVLFPRIYGDNWREQLFDRVFKGSSKELPCASPSSSLSSDQQQP</sequence>
<dbReference type="GeneID" id="9678542"/>
<keyword evidence="3" id="KW-1185">Reference proteome</keyword>
<evidence type="ECO:0000313" key="3">
    <source>
        <dbReference type="Proteomes" id="UP000005206"/>
    </source>
</evidence>
<gene>
    <name evidence="2" type="ORF">NECHADRAFT_76717</name>
</gene>
<evidence type="ECO:0000313" key="2">
    <source>
        <dbReference type="EMBL" id="EEU41024.1"/>
    </source>
</evidence>
<reference evidence="2 3" key="1">
    <citation type="journal article" date="2009" name="PLoS Genet.">
        <title>The genome of Nectria haematococca: contribution of supernumerary chromosomes to gene expansion.</title>
        <authorList>
            <person name="Coleman J.J."/>
            <person name="Rounsley S.D."/>
            <person name="Rodriguez-Carres M."/>
            <person name="Kuo A."/>
            <person name="Wasmann C.C."/>
            <person name="Grimwood J."/>
            <person name="Schmutz J."/>
            <person name="Taga M."/>
            <person name="White G.J."/>
            <person name="Zhou S."/>
            <person name="Schwartz D.C."/>
            <person name="Freitag M."/>
            <person name="Ma L.J."/>
            <person name="Danchin E.G."/>
            <person name="Henrissat B."/>
            <person name="Coutinho P.M."/>
            <person name="Nelson D.R."/>
            <person name="Straney D."/>
            <person name="Napoli C.A."/>
            <person name="Barker B.M."/>
            <person name="Gribskov M."/>
            <person name="Rep M."/>
            <person name="Kroken S."/>
            <person name="Molnar I."/>
            <person name="Rensing C."/>
            <person name="Kennell J.C."/>
            <person name="Zamora J."/>
            <person name="Farman M.L."/>
            <person name="Selker E.U."/>
            <person name="Salamov A."/>
            <person name="Shapiro H."/>
            <person name="Pangilinan J."/>
            <person name="Lindquist E."/>
            <person name="Lamers C."/>
            <person name="Grigoriev I.V."/>
            <person name="Geiser D.M."/>
            <person name="Covert S.F."/>
            <person name="Temporini E."/>
            <person name="Vanetten H.D."/>
        </authorList>
    </citation>
    <scope>NUCLEOTIDE SEQUENCE [LARGE SCALE GENOMIC DNA]</scope>
    <source>
        <strain evidence="3">ATCC MYA-4622 / CBS 123669 / FGSC 9596 / NRRL 45880 / 77-13-4</strain>
    </source>
</reference>
<protein>
    <submittedName>
        <fullName evidence="2">Uncharacterized protein</fullName>
    </submittedName>
</protein>
<dbReference type="OrthoDB" id="5088390at2759"/>
<dbReference type="VEuPathDB" id="FungiDB:NECHADRAFT_76717"/>
<dbReference type="InParanoid" id="C7Z519"/>
<dbReference type="HOGENOM" id="CLU_921640_0_0_1"/>
<proteinExistence type="predicted"/>
<feature type="compositionally biased region" description="Polar residues" evidence="1">
    <location>
        <begin position="10"/>
        <end position="20"/>
    </location>
</feature>
<name>C7Z519_FUSV7</name>
<evidence type="ECO:0000256" key="1">
    <source>
        <dbReference type="SAM" id="MobiDB-lite"/>
    </source>
</evidence>
<feature type="region of interest" description="Disordered" evidence="1">
    <location>
        <begin position="1"/>
        <end position="20"/>
    </location>
</feature>
<dbReference type="Proteomes" id="UP000005206">
    <property type="component" value="Chromosome 2"/>
</dbReference>
<organism evidence="2 3">
    <name type="scientific">Fusarium vanettenii (strain ATCC MYA-4622 / CBS 123669 / FGSC 9596 / NRRL 45880 / 77-13-4)</name>
    <name type="common">Fusarium solani subsp. pisi</name>
    <dbReference type="NCBI Taxonomy" id="660122"/>
    <lineage>
        <taxon>Eukaryota</taxon>
        <taxon>Fungi</taxon>
        <taxon>Dikarya</taxon>
        <taxon>Ascomycota</taxon>
        <taxon>Pezizomycotina</taxon>
        <taxon>Sordariomycetes</taxon>
        <taxon>Hypocreomycetidae</taxon>
        <taxon>Hypocreales</taxon>
        <taxon>Nectriaceae</taxon>
        <taxon>Fusarium</taxon>
        <taxon>Fusarium solani species complex</taxon>
        <taxon>Fusarium vanettenii</taxon>
    </lineage>
</organism>
<dbReference type="EMBL" id="GG698910">
    <property type="protein sequence ID" value="EEU41024.1"/>
    <property type="molecule type" value="Genomic_DNA"/>
</dbReference>
<dbReference type="KEGG" id="nhe:NECHADRAFT_76717"/>
<dbReference type="AlphaFoldDB" id="C7Z519"/>